<dbReference type="AlphaFoldDB" id="A0A0F9DRT4"/>
<comment type="caution">
    <text evidence="1">The sequence shown here is derived from an EMBL/GenBank/DDBJ whole genome shotgun (WGS) entry which is preliminary data.</text>
</comment>
<dbReference type="EMBL" id="LAZR01030495">
    <property type="protein sequence ID" value="KKL56436.1"/>
    <property type="molecule type" value="Genomic_DNA"/>
</dbReference>
<name>A0A0F9DRT4_9ZZZZ</name>
<protein>
    <submittedName>
        <fullName evidence="1">Uncharacterized protein</fullName>
    </submittedName>
</protein>
<accession>A0A0F9DRT4</accession>
<organism evidence="1">
    <name type="scientific">marine sediment metagenome</name>
    <dbReference type="NCBI Taxonomy" id="412755"/>
    <lineage>
        <taxon>unclassified sequences</taxon>
        <taxon>metagenomes</taxon>
        <taxon>ecological metagenomes</taxon>
    </lineage>
</organism>
<gene>
    <name evidence="1" type="ORF">LCGC14_2245410</name>
</gene>
<proteinExistence type="predicted"/>
<sequence>MTRPLVVVVELEITEPPITEANFAWLAKSFLSMLCQPGHPLGVQCSDREKT</sequence>
<evidence type="ECO:0000313" key="1">
    <source>
        <dbReference type="EMBL" id="KKL56436.1"/>
    </source>
</evidence>
<reference evidence="1" key="1">
    <citation type="journal article" date="2015" name="Nature">
        <title>Complex archaea that bridge the gap between prokaryotes and eukaryotes.</title>
        <authorList>
            <person name="Spang A."/>
            <person name="Saw J.H."/>
            <person name="Jorgensen S.L."/>
            <person name="Zaremba-Niedzwiedzka K."/>
            <person name="Martijn J."/>
            <person name="Lind A.E."/>
            <person name="van Eijk R."/>
            <person name="Schleper C."/>
            <person name="Guy L."/>
            <person name="Ettema T.J."/>
        </authorList>
    </citation>
    <scope>NUCLEOTIDE SEQUENCE</scope>
</reference>